<evidence type="ECO:0000256" key="2">
    <source>
        <dbReference type="ARBA" id="ARBA00023157"/>
    </source>
</evidence>
<dbReference type="PROSITE" id="PS00615">
    <property type="entry name" value="C_TYPE_LECTIN_1"/>
    <property type="match status" value="1"/>
</dbReference>
<accession>A0A087XA44</accession>
<protein>
    <submittedName>
        <fullName evidence="5">CD209 antigen-like protein E</fullName>
    </submittedName>
</protein>
<organism evidence="5 6">
    <name type="scientific">Poecilia formosa</name>
    <name type="common">Amazon molly</name>
    <name type="synonym">Limia formosa</name>
    <dbReference type="NCBI Taxonomy" id="48698"/>
    <lineage>
        <taxon>Eukaryota</taxon>
        <taxon>Metazoa</taxon>
        <taxon>Chordata</taxon>
        <taxon>Craniata</taxon>
        <taxon>Vertebrata</taxon>
        <taxon>Euteleostomi</taxon>
        <taxon>Actinopterygii</taxon>
        <taxon>Neopterygii</taxon>
        <taxon>Teleostei</taxon>
        <taxon>Neoteleostei</taxon>
        <taxon>Acanthomorphata</taxon>
        <taxon>Ovalentaria</taxon>
        <taxon>Atherinomorphae</taxon>
        <taxon>Cyprinodontiformes</taxon>
        <taxon>Poeciliidae</taxon>
        <taxon>Poeciliinae</taxon>
        <taxon>Poecilia</taxon>
    </lineage>
</organism>
<keyword evidence="3" id="KW-0472">Membrane</keyword>
<sequence length="281" mass="31962">MRFTKSAPRDNATLVDDNIYDDVMVSKQQDVSSVADEIYDDVMVSKQQDNVSSFANNSCTEDQLSKQKADLQQPGPDRKSKISPEHAVLLVLMALLVIAVFALSITVFYLMKNERCQTLKEDLESLKMIALDETCPKCEAGWERHRGSSYFFSNSTSSWTDSRRSCTDLGSDLVKIDSREEQMFLEIRVREIIKNNETFWIGLTDSKTEGSWLWTDGSPLNQSLSFWAPGQPDSLSGAELDCVGMMKTEIPDEVRWYDRHCNDNLRSICEKDSKIQLCFCV</sequence>
<evidence type="ECO:0000313" key="5">
    <source>
        <dbReference type="Ensembl" id="ENSPFOP00000002647.1"/>
    </source>
</evidence>
<dbReference type="InterPro" id="IPR033989">
    <property type="entry name" value="CD209-like_CTLD"/>
</dbReference>
<keyword evidence="6" id="KW-1185">Reference proteome</keyword>
<dbReference type="OrthoDB" id="8434504at2759"/>
<dbReference type="InterPro" id="IPR001304">
    <property type="entry name" value="C-type_lectin-like"/>
</dbReference>
<dbReference type="SMART" id="SM00034">
    <property type="entry name" value="CLECT"/>
    <property type="match status" value="1"/>
</dbReference>
<dbReference type="InterPro" id="IPR018378">
    <property type="entry name" value="C-type_lectin_CS"/>
</dbReference>
<dbReference type="OMA" id="EAQTICK"/>
<dbReference type="Gene3D" id="3.10.100.10">
    <property type="entry name" value="Mannose-Binding Protein A, subunit A"/>
    <property type="match status" value="1"/>
</dbReference>
<proteinExistence type="predicted"/>
<dbReference type="CDD" id="cd03590">
    <property type="entry name" value="CLECT_DC-SIGN_like"/>
    <property type="match status" value="1"/>
</dbReference>
<dbReference type="Pfam" id="PF00059">
    <property type="entry name" value="Lectin_C"/>
    <property type="match status" value="1"/>
</dbReference>
<evidence type="ECO:0000256" key="3">
    <source>
        <dbReference type="SAM" id="Phobius"/>
    </source>
</evidence>
<dbReference type="AlphaFoldDB" id="A0A087XA44"/>
<dbReference type="STRING" id="48698.ENSPFOP00000002647"/>
<dbReference type="InterPro" id="IPR016187">
    <property type="entry name" value="CTDL_fold"/>
</dbReference>
<dbReference type="Ensembl" id="ENSPFOT00000002651.2">
    <property type="protein sequence ID" value="ENSPFOP00000002647.1"/>
    <property type="gene ID" value="ENSPFOG00000002778.2"/>
</dbReference>
<dbReference type="RefSeq" id="XP_016530819.1">
    <property type="nucleotide sequence ID" value="XM_016675333.1"/>
</dbReference>
<dbReference type="PROSITE" id="PS50041">
    <property type="entry name" value="C_TYPE_LECTIN_2"/>
    <property type="match status" value="1"/>
</dbReference>
<dbReference type="EMBL" id="AYCK01008098">
    <property type="status" value="NOT_ANNOTATED_CDS"/>
    <property type="molecule type" value="Genomic_DNA"/>
</dbReference>
<dbReference type="KEGG" id="pfor:103143506"/>
<evidence type="ECO:0000313" key="6">
    <source>
        <dbReference type="Proteomes" id="UP000028760"/>
    </source>
</evidence>
<dbReference type="GeneTree" id="ENSGT01030000234575"/>
<reference evidence="6" key="1">
    <citation type="submission" date="2013-10" db="EMBL/GenBank/DDBJ databases">
        <authorList>
            <person name="Schartl M."/>
            <person name="Warren W."/>
        </authorList>
    </citation>
    <scope>NUCLEOTIDE SEQUENCE [LARGE SCALE GENOMIC DNA]</scope>
    <source>
        <strain evidence="6">female</strain>
    </source>
</reference>
<reference evidence="5" key="3">
    <citation type="submission" date="2025-09" db="UniProtKB">
        <authorList>
            <consortium name="Ensembl"/>
        </authorList>
    </citation>
    <scope>IDENTIFICATION</scope>
</reference>
<dbReference type="Proteomes" id="UP000028760">
    <property type="component" value="Unassembled WGS sequence"/>
</dbReference>
<evidence type="ECO:0000259" key="4">
    <source>
        <dbReference type="PROSITE" id="PS50041"/>
    </source>
</evidence>
<keyword evidence="3" id="KW-1133">Transmembrane helix</keyword>
<keyword evidence="3" id="KW-0812">Transmembrane</keyword>
<name>A0A087XA44_POEFO</name>
<dbReference type="eggNOG" id="KOG4297">
    <property type="taxonomic scope" value="Eukaryota"/>
</dbReference>
<feature type="domain" description="C-type lectin" evidence="4">
    <location>
        <begin position="145"/>
        <end position="270"/>
    </location>
</feature>
<dbReference type="GO" id="GO:0030246">
    <property type="term" value="F:carbohydrate binding"/>
    <property type="evidence" value="ECO:0007669"/>
    <property type="project" value="UniProtKB-KW"/>
</dbReference>
<feature type="transmembrane region" description="Helical" evidence="3">
    <location>
        <begin position="87"/>
        <end position="111"/>
    </location>
</feature>
<dbReference type="InterPro" id="IPR050111">
    <property type="entry name" value="C-type_lectin/snaclec_domain"/>
</dbReference>
<dbReference type="InterPro" id="IPR016186">
    <property type="entry name" value="C-type_lectin-like/link_sf"/>
</dbReference>
<dbReference type="SUPFAM" id="SSF56436">
    <property type="entry name" value="C-type lectin-like"/>
    <property type="match status" value="1"/>
</dbReference>
<dbReference type="PANTHER" id="PTHR22803">
    <property type="entry name" value="MANNOSE, PHOSPHOLIPASE, LECTIN RECEPTOR RELATED"/>
    <property type="match status" value="1"/>
</dbReference>
<dbReference type="GeneID" id="103143506"/>
<reference evidence="5" key="2">
    <citation type="submission" date="2025-08" db="UniProtKB">
        <authorList>
            <consortium name="Ensembl"/>
        </authorList>
    </citation>
    <scope>IDENTIFICATION</scope>
</reference>
<keyword evidence="2" id="KW-1015">Disulfide bond</keyword>
<evidence type="ECO:0000256" key="1">
    <source>
        <dbReference type="ARBA" id="ARBA00022734"/>
    </source>
</evidence>
<keyword evidence="1" id="KW-0430">Lectin</keyword>